<sequence>MDFRKLVKESLSMLEKSDQGIIFQDMDNQIVHVADAAFYGREVFPKDLLQLLRDNFAMSGFPLDDAQFRRDLSTLIERYEDAVRRKGKKKQPSLDPDFGKIM</sequence>
<gene>
    <name evidence="1" type="ORF">J0A67_11820</name>
</gene>
<evidence type="ECO:0000313" key="1">
    <source>
        <dbReference type="EMBL" id="MBN7801554.1"/>
    </source>
</evidence>
<name>A0ABS3BV17_9BACT</name>
<reference evidence="1 2" key="1">
    <citation type="submission" date="2021-03" db="EMBL/GenBank/DDBJ databases">
        <title>novel species isolated from a fishpond in China.</title>
        <authorList>
            <person name="Lu H."/>
            <person name="Cai Z."/>
        </authorList>
    </citation>
    <scope>NUCLEOTIDE SEQUENCE [LARGE SCALE GENOMIC DNA]</scope>
    <source>
        <strain evidence="1 2">JCM 31546</strain>
    </source>
</reference>
<proteinExistence type="predicted"/>
<organism evidence="1 2">
    <name type="scientific">Algoriphagus aestuariicola</name>
    <dbReference type="NCBI Taxonomy" id="1852016"/>
    <lineage>
        <taxon>Bacteria</taxon>
        <taxon>Pseudomonadati</taxon>
        <taxon>Bacteroidota</taxon>
        <taxon>Cytophagia</taxon>
        <taxon>Cytophagales</taxon>
        <taxon>Cyclobacteriaceae</taxon>
        <taxon>Algoriphagus</taxon>
    </lineage>
</organism>
<evidence type="ECO:0000313" key="2">
    <source>
        <dbReference type="Proteomes" id="UP000664698"/>
    </source>
</evidence>
<comment type="caution">
    <text evidence="1">The sequence shown here is derived from an EMBL/GenBank/DDBJ whole genome shotgun (WGS) entry which is preliminary data.</text>
</comment>
<dbReference type="EMBL" id="JAFKCW010000002">
    <property type="protein sequence ID" value="MBN7801554.1"/>
    <property type="molecule type" value="Genomic_DNA"/>
</dbReference>
<keyword evidence="2" id="KW-1185">Reference proteome</keyword>
<accession>A0ABS3BV17</accession>
<dbReference type="RefSeq" id="WP_206569532.1">
    <property type="nucleotide sequence ID" value="NZ_JAFKCW010000002.1"/>
</dbReference>
<dbReference type="Proteomes" id="UP000664698">
    <property type="component" value="Unassembled WGS sequence"/>
</dbReference>
<protein>
    <submittedName>
        <fullName evidence="1">Uncharacterized protein</fullName>
    </submittedName>
</protein>